<keyword evidence="7" id="KW-0902">Two-component regulatory system</keyword>
<dbReference type="OrthoDB" id="5521734at2"/>
<dbReference type="EC" id="2.7.13.3" evidence="2"/>
<dbReference type="PROSITE" id="PS50109">
    <property type="entry name" value="HIS_KIN"/>
    <property type="match status" value="1"/>
</dbReference>
<evidence type="ECO:0000256" key="3">
    <source>
        <dbReference type="ARBA" id="ARBA00022679"/>
    </source>
</evidence>
<gene>
    <name evidence="10" type="ORF">CMC5_056280</name>
</gene>
<protein>
    <recommendedName>
        <fullName evidence="2">histidine kinase</fullName>
        <ecNumber evidence="2">2.7.13.3</ecNumber>
    </recommendedName>
</protein>
<dbReference type="PANTHER" id="PTHR42878:SF7">
    <property type="entry name" value="SENSOR HISTIDINE KINASE GLRK"/>
    <property type="match status" value="1"/>
</dbReference>
<evidence type="ECO:0000313" key="11">
    <source>
        <dbReference type="Proteomes" id="UP000067626"/>
    </source>
</evidence>
<dbReference type="SUPFAM" id="SSF55874">
    <property type="entry name" value="ATPase domain of HSP90 chaperone/DNA topoisomerase II/histidine kinase"/>
    <property type="match status" value="1"/>
</dbReference>
<keyword evidence="5" id="KW-0418">Kinase</keyword>
<organism evidence="10 11">
    <name type="scientific">Chondromyces crocatus</name>
    <dbReference type="NCBI Taxonomy" id="52"/>
    <lineage>
        <taxon>Bacteria</taxon>
        <taxon>Pseudomonadati</taxon>
        <taxon>Myxococcota</taxon>
        <taxon>Polyangia</taxon>
        <taxon>Polyangiales</taxon>
        <taxon>Polyangiaceae</taxon>
        <taxon>Chondromyces</taxon>
    </lineage>
</organism>
<dbReference type="Proteomes" id="UP000067626">
    <property type="component" value="Chromosome"/>
</dbReference>
<reference evidence="10 11" key="1">
    <citation type="submission" date="2015-07" db="EMBL/GenBank/DDBJ databases">
        <title>Genome analysis of myxobacterium Chondromyces crocatus Cm c5 reveals a high potential for natural compound synthesis and the genetic basis for the loss of fruiting body formation.</title>
        <authorList>
            <person name="Zaburannyi N."/>
            <person name="Bunk B."/>
            <person name="Maier J."/>
            <person name="Overmann J."/>
            <person name="Mueller R."/>
        </authorList>
    </citation>
    <scope>NUCLEOTIDE SEQUENCE [LARGE SCALE GENOMIC DNA]</scope>
    <source>
        <strain evidence="10 11">Cm c5</strain>
    </source>
</reference>
<dbReference type="InterPro" id="IPR036097">
    <property type="entry name" value="HisK_dim/P_sf"/>
</dbReference>
<dbReference type="InterPro" id="IPR036890">
    <property type="entry name" value="HATPase_C_sf"/>
</dbReference>
<dbReference type="KEGG" id="ccro:CMC5_056280"/>
<dbReference type="InterPro" id="IPR050351">
    <property type="entry name" value="BphY/WalK/GraS-like"/>
</dbReference>
<feature type="compositionally biased region" description="Basic and acidic residues" evidence="8">
    <location>
        <begin position="254"/>
        <end position="267"/>
    </location>
</feature>
<dbReference type="AlphaFoldDB" id="A0A0K1ELD8"/>
<keyword evidence="6" id="KW-0067">ATP-binding</keyword>
<dbReference type="GO" id="GO:0000156">
    <property type="term" value="F:phosphorelay response regulator activity"/>
    <property type="evidence" value="ECO:0007669"/>
    <property type="project" value="TreeGrafter"/>
</dbReference>
<evidence type="ECO:0000256" key="2">
    <source>
        <dbReference type="ARBA" id="ARBA00012438"/>
    </source>
</evidence>
<proteinExistence type="predicted"/>
<dbReference type="GO" id="GO:0000155">
    <property type="term" value="F:phosphorelay sensor kinase activity"/>
    <property type="evidence" value="ECO:0007669"/>
    <property type="project" value="InterPro"/>
</dbReference>
<keyword evidence="3" id="KW-0808">Transferase</keyword>
<dbReference type="InterPro" id="IPR003594">
    <property type="entry name" value="HATPase_dom"/>
</dbReference>
<feature type="region of interest" description="Disordered" evidence="8">
    <location>
        <begin position="248"/>
        <end position="267"/>
    </location>
</feature>
<accession>A0A0K1ELD8</accession>
<dbReference type="PANTHER" id="PTHR42878">
    <property type="entry name" value="TWO-COMPONENT HISTIDINE KINASE"/>
    <property type="match status" value="1"/>
</dbReference>
<comment type="catalytic activity">
    <reaction evidence="1">
        <text>ATP + protein L-histidine = ADP + protein N-phospho-L-histidine.</text>
        <dbReference type="EC" id="2.7.13.3"/>
    </reaction>
</comment>
<dbReference type="InterPro" id="IPR003661">
    <property type="entry name" value="HisK_dim/P_dom"/>
</dbReference>
<dbReference type="GO" id="GO:0007234">
    <property type="term" value="P:osmosensory signaling via phosphorelay pathway"/>
    <property type="evidence" value="ECO:0007669"/>
    <property type="project" value="TreeGrafter"/>
</dbReference>
<dbReference type="GO" id="GO:0030295">
    <property type="term" value="F:protein kinase activator activity"/>
    <property type="evidence" value="ECO:0007669"/>
    <property type="project" value="TreeGrafter"/>
</dbReference>
<evidence type="ECO:0000256" key="5">
    <source>
        <dbReference type="ARBA" id="ARBA00022777"/>
    </source>
</evidence>
<dbReference type="InterPro" id="IPR005467">
    <property type="entry name" value="His_kinase_dom"/>
</dbReference>
<dbReference type="Gene3D" id="3.30.565.10">
    <property type="entry name" value="Histidine kinase-like ATPase, C-terminal domain"/>
    <property type="match status" value="1"/>
</dbReference>
<keyword evidence="11" id="KW-1185">Reference proteome</keyword>
<keyword evidence="4" id="KW-0547">Nucleotide-binding</keyword>
<feature type="domain" description="Histidine kinase" evidence="9">
    <location>
        <begin position="11"/>
        <end position="247"/>
    </location>
</feature>
<evidence type="ECO:0000256" key="8">
    <source>
        <dbReference type="SAM" id="MobiDB-lite"/>
    </source>
</evidence>
<dbReference type="EMBL" id="CP012159">
    <property type="protein sequence ID" value="AKT41428.1"/>
    <property type="molecule type" value="Genomic_DNA"/>
</dbReference>
<name>A0A0K1ELD8_CHOCO</name>
<dbReference type="SUPFAM" id="SSF47384">
    <property type="entry name" value="Homodimeric domain of signal transducing histidine kinase"/>
    <property type="match status" value="1"/>
</dbReference>
<dbReference type="Gene3D" id="1.10.287.130">
    <property type="match status" value="1"/>
</dbReference>
<evidence type="ECO:0000256" key="7">
    <source>
        <dbReference type="ARBA" id="ARBA00023012"/>
    </source>
</evidence>
<dbReference type="CDD" id="cd00082">
    <property type="entry name" value="HisKA"/>
    <property type="match status" value="1"/>
</dbReference>
<evidence type="ECO:0000256" key="6">
    <source>
        <dbReference type="ARBA" id="ARBA00022840"/>
    </source>
</evidence>
<dbReference type="RefSeq" id="WP_050433221.1">
    <property type="nucleotide sequence ID" value="NZ_CP012159.1"/>
</dbReference>
<evidence type="ECO:0000256" key="1">
    <source>
        <dbReference type="ARBA" id="ARBA00000085"/>
    </source>
</evidence>
<evidence type="ECO:0000259" key="9">
    <source>
        <dbReference type="PROSITE" id="PS50109"/>
    </source>
</evidence>
<evidence type="ECO:0000313" key="10">
    <source>
        <dbReference type="EMBL" id="AKT41428.1"/>
    </source>
</evidence>
<sequence>MNILDDEFFARVGHDLRGELATMLAGVDFLLRYGKSIEPSHRDMLDRVRGAGDRLKRLLDELNHAVWLYEDPNRQMVVEPCDPVVLVQKTAAELYEVAAAREARLIVDNELREGEVTLAADLDLLQVALEYVAGLALVRSRGRTVRMRLAWGDDRRPTVTISDEAGAVSPETLHRMFEPFVERSAVVLQTSSTGAGALPPRRRERLGLGLGIARGILSAHRGSLTVAAAGEGDTMGLRFTCVLGSAPQPLGVKESQDPSVKDRGGSL</sequence>
<dbReference type="Pfam" id="PF02518">
    <property type="entry name" value="HATPase_c"/>
    <property type="match status" value="1"/>
</dbReference>
<dbReference type="STRING" id="52.CMC5_056280"/>
<evidence type="ECO:0000256" key="4">
    <source>
        <dbReference type="ARBA" id="ARBA00022741"/>
    </source>
</evidence>
<dbReference type="GO" id="GO:0005524">
    <property type="term" value="F:ATP binding"/>
    <property type="evidence" value="ECO:0007669"/>
    <property type="project" value="UniProtKB-KW"/>
</dbReference>